<dbReference type="Pfam" id="PF13493">
    <property type="entry name" value="DUF4118"/>
    <property type="match status" value="1"/>
</dbReference>
<feature type="transmembrane region" description="Helical" evidence="14">
    <location>
        <begin position="97"/>
        <end position="115"/>
    </location>
</feature>
<sequence length="560" mass="58104">MAPLAAPPSPARRPGSSGRTLAAAALLWGLTALALAALDGRVEHATLALLLVLAAALSGLLLPPGPSVAVCTLAVAAFNWSLVPPRGSLRVALQPDVLLLATTVLVGGLVAALVARQRRAAERAAAQATRAEARRAWAEALRGAAHPRELAAALLDRLREGLRDRPGLLGASLWLPAAGSWPEAWVGDPPGAEQREGAGLAHRLGRAFGPGTGHHEASSAWILPLPGPQGPEGVLVLGLARAERGPADPVWAEGLAALPELLEPYAEALAQARLREAAAAARAEAEATTLRNTLLASIAHDQRTPLAALLGAATALRETDRPLDPARRAALLDTVIEEAEGLVRLSENSLQLARLEAPGARLAADWESVEEIVATVLARARRHDPARRLKARVEPGLPLLQADAARLVQLLDNLVDNALRHGGPAGPVELLARRQDGGLLLAVRDRGPGVPLALRERIFQPFERGPRAPGEAAPQRRGAGLGLALGRAIAAAHGGRLRLRARAHGGASFECWLPLAADAPAAGEVPLAADPASARSERPAPDGPAAQPGLPVPRPRETPP</sequence>
<dbReference type="SMART" id="SM00387">
    <property type="entry name" value="HATPase_c"/>
    <property type="match status" value="1"/>
</dbReference>
<keyword evidence="6 14" id="KW-0812">Transmembrane</keyword>
<keyword evidence="5" id="KW-0808">Transferase</keyword>
<dbReference type="CDD" id="cd00075">
    <property type="entry name" value="HATPase"/>
    <property type="match status" value="1"/>
</dbReference>
<dbReference type="GO" id="GO:0005524">
    <property type="term" value="F:ATP binding"/>
    <property type="evidence" value="ECO:0007669"/>
    <property type="project" value="UniProtKB-KW"/>
</dbReference>
<evidence type="ECO:0000259" key="15">
    <source>
        <dbReference type="PROSITE" id="PS50109"/>
    </source>
</evidence>
<evidence type="ECO:0000256" key="11">
    <source>
        <dbReference type="ARBA" id="ARBA00023012"/>
    </source>
</evidence>
<dbReference type="Gene3D" id="3.30.565.10">
    <property type="entry name" value="Histidine kinase-like ATPase, C-terminal domain"/>
    <property type="match status" value="1"/>
</dbReference>
<dbReference type="PANTHER" id="PTHR45569">
    <property type="entry name" value="SENSOR PROTEIN KDPD"/>
    <property type="match status" value="1"/>
</dbReference>
<dbReference type="Pfam" id="PF02518">
    <property type="entry name" value="HATPase_c"/>
    <property type="match status" value="1"/>
</dbReference>
<keyword evidence="10 14" id="KW-1133">Transmembrane helix</keyword>
<dbReference type="SUPFAM" id="SSF55874">
    <property type="entry name" value="ATPase domain of HSP90 chaperone/DNA topoisomerase II/histidine kinase"/>
    <property type="match status" value="1"/>
</dbReference>
<dbReference type="CDD" id="cd00082">
    <property type="entry name" value="HisKA"/>
    <property type="match status" value="1"/>
</dbReference>
<keyword evidence="7" id="KW-0547">Nucleotide-binding</keyword>
<evidence type="ECO:0000256" key="6">
    <source>
        <dbReference type="ARBA" id="ARBA00022692"/>
    </source>
</evidence>
<gene>
    <name evidence="16" type="ORF">H4F90_03515</name>
</gene>
<evidence type="ECO:0000256" key="13">
    <source>
        <dbReference type="SAM" id="MobiDB-lite"/>
    </source>
</evidence>
<evidence type="ECO:0000256" key="5">
    <source>
        <dbReference type="ARBA" id="ARBA00022679"/>
    </source>
</evidence>
<protein>
    <recommendedName>
        <fullName evidence="3">histidine kinase</fullName>
        <ecNumber evidence="3">2.7.13.3</ecNumber>
    </recommendedName>
</protein>
<evidence type="ECO:0000256" key="10">
    <source>
        <dbReference type="ARBA" id="ARBA00022989"/>
    </source>
</evidence>
<comment type="catalytic activity">
    <reaction evidence="1">
        <text>ATP + protein L-histidine = ADP + protein N-phospho-L-histidine.</text>
        <dbReference type="EC" id="2.7.13.3"/>
    </reaction>
</comment>
<evidence type="ECO:0000313" key="16">
    <source>
        <dbReference type="EMBL" id="MBB1161048.1"/>
    </source>
</evidence>
<keyword evidence="8" id="KW-0418">Kinase</keyword>
<dbReference type="InterPro" id="IPR003594">
    <property type="entry name" value="HATPase_dom"/>
</dbReference>
<keyword evidence="17" id="KW-1185">Reference proteome</keyword>
<dbReference type="EMBL" id="JACIVI010000001">
    <property type="protein sequence ID" value="MBB1161048.1"/>
    <property type="molecule type" value="Genomic_DNA"/>
</dbReference>
<dbReference type="SUPFAM" id="SSF47384">
    <property type="entry name" value="Homodimeric domain of signal transducing histidine kinase"/>
    <property type="match status" value="1"/>
</dbReference>
<evidence type="ECO:0000256" key="3">
    <source>
        <dbReference type="ARBA" id="ARBA00012438"/>
    </source>
</evidence>
<dbReference type="InterPro" id="IPR052023">
    <property type="entry name" value="Histidine_kinase_KdpD"/>
</dbReference>
<keyword evidence="9" id="KW-0067">ATP-binding</keyword>
<dbReference type="InterPro" id="IPR003661">
    <property type="entry name" value="HisK_dim/P_dom"/>
</dbReference>
<feature type="transmembrane region" description="Helical" evidence="14">
    <location>
        <begin position="20"/>
        <end position="38"/>
    </location>
</feature>
<evidence type="ECO:0000256" key="9">
    <source>
        <dbReference type="ARBA" id="ARBA00022840"/>
    </source>
</evidence>
<dbReference type="GO" id="GO:0000155">
    <property type="term" value="F:phosphorelay sensor kinase activity"/>
    <property type="evidence" value="ECO:0007669"/>
    <property type="project" value="InterPro"/>
</dbReference>
<dbReference type="InterPro" id="IPR036890">
    <property type="entry name" value="HATPase_C_sf"/>
</dbReference>
<evidence type="ECO:0000256" key="7">
    <source>
        <dbReference type="ARBA" id="ARBA00022741"/>
    </source>
</evidence>
<evidence type="ECO:0000313" key="17">
    <source>
        <dbReference type="Proteomes" id="UP000586093"/>
    </source>
</evidence>
<dbReference type="SMART" id="SM00388">
    <property type="entry name" value="HisKA"/>
    <property type="match status" value="1"/>
</dbReference>
<dbReference type="PANTHER" id="PTHR45569:SF1">
    <property type="entry name" value="SENSOR PROTEIN KDPD"/>
    <property type="match status" value="1"/>
</dbReference>
<evidence type="ECO:0000256" key="4">
    <source>
        <dbReference type="ARBA" id="ARBA00022553"/>
    </source>
</evidence>
<keyword evidence="4" id="KW-0597">Phosphoprotein</keyword>
<dbReference type="Gene3D" id="1.20.120.620">
    <property type="entry name" value="Backbone structure of the membrane domain of e. Coli histidine kinase receptor kdpd"/>
    <property type="match status" value="1"/>
</dbReference>
<evidence type="ECO:0000256" key="8">
    <source>
        <dbReference type="ARBA" id="ARBA00022777"/>
    </source>
</evidence>
<dbReference type="EC" id="2.7.13.3" evidence="3"/>
<organism evidence="16 17">
    <name type="scientific">Aquariibacter albus</name>
    <dbReference type="NCBI Taxonomy" id="2759899"/>
    <lineage>
        <taxon>Bacteria</taxon>
        <taxon>Pseudomonadati</taxon>
        <taxon>Pseudomonadota</taxon>
        <taxon>Betaproteobacteria</taxon>
        <taxon>Burkholderiales</taxon>
        <taxon>Sphaerotilaceae</taxon>
        <taxon>Aquariibacter</taxon>
    </lineage>
</organism>
<dbReference type="PROSITE" id="PS50109">
    <property type="entry name" value="HIS_KIN"/>
    <property type="match status" value="1"/>
</dbReference>
<feature type="transmembrane region" description="Helical" evidence="14">
    <location>
        <begin position="50"/>
        <end position="77"/>
    </location>
</feature>
<dbReference type="Gene3D" id="1.10.287.130">
    <property type="match status" value="1"/>
</dbReference>
<evidence type="ECO:0000256" key="14">
    <source>
        <dbReference type="SAM" id="Phobius"/>
    </source>
</evidence>
<dbReference type="InterPro" id="IPR036097">
    <property type="entry name" value="HisK_dim/P_sf"/>
</dbReference>
<dbReference type="PRINTS" id="PR00344">
    <property type="entry name" value="BCTRLSENSOR"/>
</dbReference>
<dbReference type="Proteomes" id="UP000586093">
    <property type="component" value="Unassembled WGS sequence"/>
</dbReference>
<dbReference type="InterPro" id="IPR005467">
    <property type="entry name" value="His_kinase_dom"/>
</dbReference>
<dbReference type="AlphaFoldDB" id="A0A839HN72"/>
<evidence type="ECO:0000256" key="2">
    <source>
        <dbReference type="ARBA" id="ARBA00004141"/>
    </source>
</evidence>
<evidence type="ECO:0000256" key="1">
    <source>
        <dbReference type="ARBA" id="ARBA00000085"/>
    </source>
</evidence>
<feature type="domain" description="Histidine kinase" evidence="15">
    <location>
        <begin position="297"/>
        <end position="517"/>
    </location>
</feature>
<dbReference type="RefSeq" id="WP_182661514.1">
    <property type="nucleotide sequence ID" value="NZ_JACIVI010000001.1"/>
</dbReference>
<dbReference type="Pfam" id="PF00512">
    <property type="entry name" value="HisKA"/>
    <property type="match status" value="1"/>
</dbReference>
<keyword evidence="11" id="KW-0902">Two-component regulatory system</keyword>
<dbReference type="InterPro" id="IPR025201">
    <property type="entry name" value="KdpD_TM"/>
</dbReference>
<keyword evidence="12 14" id="KW-0472">Membrane</keyword>
<comment type="subcellular location">
    <subcellularLocation>
        <location evidence="2">Membrane</location>
        <topology evidence="2">Multi-pass membrane protein</topology>
    </subcellularLocation>
</comment>
<proteinExistence type="predicted"/>
<dbReference type="InterPro" id="IPR004358">
    <property type="entry name" value="Sig_transdc_His_kin-like_C"/>
</dbReference>
<feature type="region of interest" description="Disordered" evidence="13">
    <location>
        <begin position="524"/>
        <end position="560"/>
    </location>
</feature>
<evidence type="ECO:0000256" key="12">
    <source>
        <dbReference type="ARBA" id="ARBA00023136"/>
    </source>
</evidence>
<comment type="caution">
    <text evidence="16">The sequence shown here is derived from an EMBL/GenBank/DDBJ whole genome shotgun (WGS) entry which is preliminary data.</text>
</comment>
<dbReference type="InterPro" id="IPR038318">
    <property type="entry name" value="KdpD_sf"/>
</dbReference>
<accession>A0A839HN72</accession>
<dbReference type="GO" id="GO:0005886">
    <property type="term" value="C:plasma membrane"/>
    <property type="evidence" value="ECO:0007669"/>
    <property type="project" value="TreeGrafter"/>
</dbReference>
<name>A0A839HN72_9BURK</name>
<reference evidence="16 17" key="1">
    <citation type="submission" date="2020-08" db="EMBL/GenBank/DDBJ databases">
        <title>Aquariorum lacteus gen. nov., sp. nov., a new member of the family Comamonadaceae, isolated from freshwater aquarium.</title>
        <authorList>
            <person name="Chun S.-J."/>
        </authorList>
    </citation>
    <scope>NUCLEOTIDE SEQUENCE [LARGE SCALE GENOMIC DNA]</scope>
    <source>
        <strain evidence="16 17">SJAQ100</strain>
    </source>
</reference>